<evidence type="ECO:0008006" key="4">
    <source>
        <dbReference type="Google" id="ProtNLM"/>
    </source>
</evidence>
<dbReference type="PROSITE" id="PS51257">
    <property type="entry name" value="PROKAR_LIPOPROTEIN"/>
    <property type="match status" value="1"/>
</dbReference>
<dbReference type="InterPro" id="IPR017853">
    <property type="entry name" value="GH"/>
</dbReference>
<protein>
    <recommendedName>
        <fullName evidence="4">Arabinogalactan endo-beta-1,4-galactanase</fullName>
    </recommendedName>
</protein>
<name>A0A974WIT5_9BACT</name>
<sequence length="358" mass="40305">MKNLTCTFLLLLISLLACDDDNSTETTIPDSVEPIEKGNREFGINMSNSVFGFEASFAEAQKAGIEVLELNIPWNAIETAEGVYQDPFGILQATSFYGANDIKVSFSLAVINTVQWEVPAYLESTAPDSPEFAQAFNNMVDWFVNEVPDNVEIHSISVGNEVDLVLNGAADWSAYTAFYQAAKNHISANYPSIKVGVKTTVAGGLFGAEQNKIVNINQFSDVIMLNYYPQNASFEVQDPESVFDDFERMVSFFPNDDIWITEIGYQSGEEFCKSSEAQQAEFYDQMFAAWDVYRDNISFLVINWLHDQSPEQINEWKEYYGDDPALVEYLSTLGLRNYDGTDKEAWLQVMKEANARGW</sequence>
<keyword evidence="1" id="KW-0732">Signal</keyword>
<accession>A0A974WIT5</accession>
<evidence type="ECO:0000256" key="1">
    <source>
        <dbReference type="SAM" id="SignalP"/>
    </source>
</evidence>
<proteinExistence type="predicted"/>
<evidence type="ECO:0000313" key="3">
    <source>
        <dbReference type="Proteomes" id="UP000662783"/>
    </source>
</evidence>
<dbReference type="Proteomes" id="UP000662783">
    <property type="component" value="Chromosome"/>
</dbReference>
<dbReference type="KEGG" id="fuv:JR347_02585"/>
<dbReference type="AlphaFoldDB" id="A0A974WIT5"/>
<dbReference type="Gene3D" id="3.20.20.80">
    <property type="entry name" value="Glycosidases"/>
    <property type="match status" value="1"/>
</dbReference>
<feature type="chain" id="PRO_5037262605" description="Arabinogalactan endo-beta-1,4-galactanase" evidence="1">
    <location>
        <begin position="20"/>
        <end position="358"/>
    </location>
</feature>
<gene>
    <name evidence="2" type="ORF">JR347_02585</name>
</gene>
<dbReference type="RefSeq" id="WP_205722495.1">
    <property type="nucleotide sequence ID" value="NZ_CP070608.1"/>
</dbReference>
<dbReference type="EMBL" id="CP070608">
    <property type="protein sequence ID" value="QSE97987.1"/>
    <property type="molecule type" value="Genomic_DNA"/>
</dbReference>
<reference evidence="2" key="1">
    <citation type="submission" date="2021-02" db="EMBL/GenBank/DDBJ databases">
        <title>Fulvivirga sp. S481 isolated from sea water.</title>
        <authorList>
            <person name="Bae S.S."/>
            <person name="Baek K."/>
        </authorList>
    </citation>
    <scope>NUCLEOTIDE SEQUENCE</scope>
    <source>
        <strain evidence="2">S481</strain>
    </source>
</reference>
<evidence type="ECO:0000313" key="2">
    <source>
        <dbReference type="EMBL" id="QSE97987.1"/>
    </source>
</evidence>
<keyword evidence="3" id="KW-1185">Reference proteome</keyword>
<dbReference type="SUPFAM" id="SSF51445">
    <property type="entry name" value="(Trans)glycosidases"/>
    <property type="match status" value="1"/>
</dbReference>
<feature type="signal peptide" evidence="1">
    <location>
        <begin position="1"/>
        <end position="19"/>
    </location>
</feature>
<organism evidence="2 3">
    <name type="scientific">Fulvivirga lutea</name>
    <dbReference type="NCBI Taxonomy" id="2810512"/>
    <lineage>
        <taxon>Bacteria</taxon>
        <taxon>Pseudomonadati</taxon>
        <taxon>Bacteroidota</taxon>
        <taxon>Cytophagia</taxon>
        <taxon>Cytophagales</taxon>
        <taxon>Fulvivirgaceae</taxon>
        <taxon>Fulvivirga</taxon>
    </lineage>
</organism>